<dbReference type="Gene3D" id="2.30.39.10">
    <property type="entry name" value="Alpha-1-antitrypsin, domain 1"/>
    <property type="match status" value="1"/>
</dbReference>
<dbReference type="EnsemblMetazoa" id="MESCA008277-RA">
    <property type="protein sequence ID" value="MESCA008277-PA"/>
    <property type="gene ID" value="MESCA008277"/>
</dbReference>
<reference evidence="6" key="2">
    <citation type="submission" date="2015-06" db="UniProtKB">
        <authorList>
            <consortium name="EnsemblMetazoa"/>
        </authorList>
    </citation>
    <scope>IDENTIFICATION</scope>
</reference>
<accession>T1GWU6</accession>
<dbReference type="AlphaFoldDB" id="T1GWU6"/>
<evidence type="ECO:0000259" key="5">
    <source>
        <dbReference type="SMART" id="SM00093"/>
    </source>
</evidence>
<dbReference type="SMART" id="SM00093">
    <property type="entry name" value="SERPIN"/>
    <property type="match status" value="1"/>
</dbReference>
<reference evidence="7" key="1">
    <citation type="submission" date="2013-02" db="EMBL/GenBank/DDBJ databases">
        <authorList>
            <person name="Hughes D."/>
        </authorList>
    </citation>
    <scope>NUCLEOTIDE SEQUENCE</scope>
    <source>
        <strain>Durham</strain>
        <strain evidence="7">NC isolate 2 -- Noor lab</strain>
    </source>
</reference>
<dbReference type="HOGENOM" id="CLU_023330_0_1_1"/>
<feature type="domain" description="Serpin" evidence="5">
    <location>
        <begin position="8"/>
        <end position="362"/>
    </location>
</feature>
<dbReference type="EMBL" id="CAQQ02389362">
    <property type="status" value="NOT_ANNOTATED_CDS"/>
    <property type="molecule type" value="Genomic_DNA"/>
</dbReference>
<dbReference type="Gene3D" id="3.30.497.10">
    <property type="entry name" value="Antithrombin, subunit I, domain 2"/>
    <property type="match status" value="1"/>
</dbReference>
<name>T1GWU6_MEGSC</name>
<dbReference type="PANTHER" id="PTHR11461:SF211">
    <property type="entry name" value="GH10112P-RELATED"/>
    <property type="match status" value="1"/>
</dbReference>
<dbReference type="InterPro" id="IPR042185">
    <property type="entry name" value="Serpin_sf_2"/>
</dbReference>
<dbReference type="GO" id="GO:0005615">
    <property type="term" value="C:extracellular space"/>
    <property type="evidence" value="ECO:0007669"/>
    <property type="project" value="InterPro"/>
</dbReference>
<dbReference type="STRING" id="36166.T1GWU6"/>
<proteinExistence type="inferred from homology"/>
<dbReference type="CDD" id="cd19954">
    <property type="entry name" value="serpin42Dd-like_insects"/>
    <property type="match status" value="1"/>
</dbReference>
<keyword evidence="3" id="KW-0722">Serine protease inhibitor</keyword>
<dbReference type="SUPFAM" id="SSF56574">
    <property type="entry name" value="Serpins"/>
    <property type="match status" value="1"/>
</dbReference>
<dbReference type="InterPro" id="IPR042178">
    <property type="entry name" value="Serpin_sf_1"/>
</dbReference>
<dbReference type="Pfam" id="PF00079">
    <property type="entry name" value="Serpin"/>
    <property type="match status" value="1"/>
</dbReference>
<evidence type="ECO:0000256" key="3">
    <source>
        <dbReference type="ARBA" id="ARBA00022900"/>
    </source>
</evidence>
<dbReference type="GO" id="GO:0004867">
    <property type="term" value="F:serine-type endopeptidase inhibitor activity"/>
    <property type="evidence" value="ECO:0007669"/>
    <property type="project" value="UniProtKB-KW"/>
</dbReference>
<evidence type="ECO:0000256" key="1">
    <source>
        <dbReference type="ARBA" id="ARBA00009500"/>
    </source>
</evidence>
<keyword evidence="2" id="KW-0646">Protease inhibitor</keyword>
<evidence type="ECO:0000313" key="7">
    <source>
        <dbReference type="Proteomes" id="UP000015102"/>
    </source>
</evidence>
<evidence type="ECO:0000256" key="4">
    <source>
        <dbReference type="RuleBase" id="RU000411"/>
    </source>
</evidence>
<evidence type="ECO:0000256" key="2">
    <source>
        <dbReference type="ARBA" id="ARBA00022690"/>
    </source>
</evidence>
<comment type="similarity">
    <text evidence="1 4">Belongs to the serpin family.</text>
</comment>
<protein>
    <recommendedName>
        <fullName evidence="5">Serpin domain-containing protein</fullName>
    </recommendedName>
</protein>
<dbReference type="InterPro" id="IPR036186">
    <property type="entry name" value="Serpin_sf"/>
</dbReference>
<evidence type="ECO:0000313" key="6">
    <source>
        <dbReference type="EnsemblMetazoa" id="MESCA008277-PA"/>
    </source>
</evidence>
<dbReference type="InterPro" id="IPR000215">
    <property type="entry name" value="Serpin_fam"/>
</dbReference>
<dbReference type="Proteomes" id="UP000015102">
    <property type="component" value="Unassembled WGS sequence"/>
</dbReference>
<keyword evidence="7" id="KW-1185">Reference proteome</keyword>
<dbReference type="PANTHER" id="PTHR11461">
    <property type="entry name" value="SERINE PROTEASE INHIBITOR, SERPIN"/>
    <property type="match status" value="1"/>
</dbReference>
<organism evidence="6 7">
    <name type="scientific">Megaselia scalaris</name>
    <name type="common">Humpbacked fly</name>
    <name type="synonym">Phora scalaris</name>
    <dbReference type="NCBI Taxonomy" id="36166"/>
    <lineage>
        <taxon>Eukaryota</taxon>
        <taxon>Metazoa</taxon>
        <taxon>Ecdysozoa</taxon>
        <taxon>Arthropoda</taxon>
        <taxon>Hexapoda</taxon>
        <taxon>Insecta</taxon>
        <taxon>Pterygota</taxon>
        <taxon>Neoptera</taxon>
        <taxon>Endopterygota</taxon>
        <taxon>Diptera</taxon>
        <taxon>Brachycera</taxon>
        <taxon>Muscomorpha</taxon>
        <taxon>Platypezoidea</taxon>
        <taxon>Phoridae</taxon>
        <taxon>Megaseliini</taxon>
        <taxon>Megaselia</taxon>
    </lineage>
</organism>
<sequence length="362" mass="40794">MEEPLFSVELYKCIDIKNNLVFSPLSINACLGLAYMGAGGDTAEEFSKRLRFGSLSKEEVATNFFKIFGESKAMRSVQIATKIFINKEFNISDRFSALSKRSFNSSVENMDFSNSSDCEKSINSWVEKETNSKIKNLIAPGTVKAETSALLVNAIYFKGEWEKPFSQSNSTKMPFFSTENKSVEVDFMIHNEPDVHFGDLKDLESSAVELKYKGTDLSMVIVLPDKNEPLTKLAGNIQNNYDLMGISGKLSSRQLDIYIPKLEIETEIDLESPLFKLGIKTAFTDCADFKEMFQGTIKPMKITKAVHKAFIKVDEGGTEAGASTEITITMRSLPRVFKADHPFFWFIKDTNYIYFMGQVTEF</sequence>
<dbReference type="InterPro" id="IPR023796">
    <property type="entry name" value="Serpin_dom"/>
</dbReference>
<dbReference type="OMA" id="KVNTMYQ"/>